<feature type="transmembrane region" description="Helical" evidence="6">
    <location>
        <begin position="281"/>
        <end position="301"/>
    </location>
</feature>
<keyword evidence="2" id="KW-1003">Cell membrane</keyword>
<feature type="transmembrane region" description="Helical" evidence="6">
    <location>
        <begin position="59"/>
        <end position="83"/>
    </location>
</feature>
<evidence type="ECO:0000256" key="1">
    <source>
        <dbReference type="ARBA" id="ARBA00004651"/>
    </source>
</evidence>
<evidence type="ECO:0000256" key="3">
    <source>
        <dbReference type="ARBA" id="ARBA00022692"/>
    </source>
</evidence>
<dbReference type="InterPro" id="IPR003838">
    <property type="entry name" value="ABC3_permease_C"/>
</dbReference>
<feature type="transmembrane region" description="Helical" evidence="6">
    <location>
        <begin position="153"/>
        <end position="176"/>
    </location>
</feature>
<accession>A0A9D1PHZ5</accession>
<dbReference type="InterPro" id="IPR052536">
    <property type="entry name" value="ABC-4_Integral_Memb_Prot"/>
</dbReference>
<dbReference type="GO" id="GO:0005886">
    <property type="term" value="C:plasma membrane"/>
    <property type="evidence" value="ECO:0007669"/>
    <property type="project" value="UniProtKB-SubCell"/>
</dbReference>
<keyword evidence="5 6" id="KW-0472">Membrane</keyword>
<dbReference type="AlphaFoldDB" id="A0A9D1PHZ5"/>
<evidence type="ECO:0000313" key="9">
    <source>
        <dbReference type="Proteomes" id="UP000886808"/>
    </source>
</evidence>
<comment type="subcellular location">
    <subcellularLocation>
        <location evidence="1">Cell membrane</location>
        <topology evidence="1">Multi-pass membrane protein</topology>
    </subcellularLocation>
</comment>
<organism evidence="8 9">
    <name type="scientific">Candidatus Butyricicoccus avistercoris</name>
    <dbReference type="NCBI Taxonomy" id="2838518"/>
    <lineage>
        <taxon>Bacteria</taxon>
        <taxon>Bacillati</taxon>
        <taxon>Bacillota</taxon>
        <taxon>Clostridia</taxon>
        <taxon>Eubacteriales</taxon>
        <taxon>Butyricicoccaceae</taxon>
        <taxon>Butyricicoccus</taxon>
    </lineage>
</organism>
<feature type="transmembrane region" description="Helical" evidence="6">
    <location>
        <begin position="20"/>
        <end position="39"/>
    </location>
</feature>
<reference evidence="8" key="2">
    <citation type="submission" date="2021-04" db="EMBL/GenBank/DDBJ databases">
        <authorList>
            <person name="Gilroy R."/>
        </authorList>
    </citation>
    <scope>NUCLEOTIDE SEQUENCE</scope>
    <source>
        <strain evidence="8">CHK193-4272</strain>
    </source>
</reference>
<sequence>MMSFSALYAKLRRKNIGQYALLSCCCFFSVMLMTSYIFMMRSPTILTVLPEGGDSRKQVMMIFVVLAVIGCAVFTTYAAGLFFRQKSKETGVFLALGASKKQLKSELWKELSIISIISCGSGAILGIPLAYIIWNIFRLFIVDTQEMILNFDINLYIIIFIIYVIFMLFIMGYKFIMKTNIIDIIKQTHSAKPVHCVPKWFGVIGIILLILGGFCGYIAPSVFILGLHWYPPEGLTAIFYIPALIGLYMILLHTVSNGWSKRKKYKDIISVSMMKFQGRQTVRNMLVMTLLIAGAYFGSFYTPMLGTGAIMSFDDRPVDYAYHFRADQNIPQKKEVFELANKYGVKITSWANVPMARLGVDGEISVEKETSLGTTWESVYYSLLKSDIFLSKSSYEALTGEDINIKSGEIAAIMDASGDGQGIFDGNVTLVTNTLTGESWSFKSIEHLCNDILFGRYVVSDEDYLKITNGLTLDCQEQMVFFNVENDEQTYDFAKALFNEIVDHSGEEVAVYDSFDPILKQIHTELYGYYFLDEQEPPNYDNRDSSDFRMYWQYMPKFRVLDKADFIKTTAVFLMLFIFISIICFVAVIVVAFTRSITIAISNKKIYDDLRHLGASNDYLNNCAKSQVKKVFFVPIITGTSLIYIFYSMIMFFNDNRLTLYEIAGLLVCLALIAIISFVLYLIYRLTLKKVCNILKI</sequence>
<keyword evidence="4 6" id="KW-1133">Transmembrane helix</keyword>
<evidence type="ECO:0000256" key="4">
    <source>
        <dbReference type="ARBA" id="ARBA00022989"/>
    </source>
</evidence>
<comment type="caution">
    <text evidence="8">The sequence shown here is derived from an EMBL/GenBank/DDBJ whole genome shotgun (WGS) entry which is preliminary data.</text>
</comment>
<feature type="transmembrane region" description="Helical" evidence="6">
    <location>
        <begin position="239"/>
        <end position="260"/>
    </location>
</feature>
<gene>
    <name evidence="8" type="ORF">H9746_04010</name>
</gene>
<evidence type="ECO:0000256" key="2">
    <source>
        <dbReference type="ARBA" id="ARBA00022475"/>
    </source>
</evidence>
<keyword evidence="3 6" id="KW-0812">Transmembrane</keyword>
<reference evidence="8" key="1">
    <citation type="journal article" date="2021" name="PeerJ">
        <title>Extensive microbial diversity within the chicken gut microbiome revealed by metagenomics and culture.</title>
        <authorList>
            <person name="Gilroy R."/>
            <person name="Ravi A."/>
            <person name="Getino M."/>
            <person name="Pursley I."/>
            <person name="Horton D.L."/>
            <person name="Alikhan N.F."/>
            <person name="Baker D."/>
            <person name="Gharbi K."/>
            <person name="Hall N."/>
            <person name="Watson M."/>
            <person name="Adriaenssens E.M."/>
            <person name="Foster-Nyarko E."/>
            <person name="Jarju S."/>
            <person name="Secka A."/>
            <person name="Antonio M."/>
            <person name="Oren A."/>
            <person name="Chaudhuri R.R."/>
            <person name="La Ragione R."/>
            <person name="Hildebrand F."/>
            <person name="Pallen M.J."/>
        </authorList>
    </citation>
    <scope>NUCLEOTIDE SEQUENCE</scope>
    <source>
        <strain evidence="8">CHK193-4272</strain>
    </source>
</reference>
<evidence type="ECO:0000313" key="8">
    <source>
        <dbReference type="EMBL" id="HIV62000.1"/>
    </source>
</evidence>
<protein>
    <submittedName>
        <fullName evidence="8">FtsX-like permease family protein</fullName>
    </submittedName>
</protein>
<dbReference type="PANTHER" id="PTHR46795">
    <property type="entry name" value="ABC TRANSPORTER PERMEASE-RELATED-RELATED"/>
    <property type="match status" value="1"/>
</dbReference>
<name>A0A9D1PHZ5_9FIRM</name>
<evidence type="ECO:0000256" key="6">
    <source>
        <dbReference type="SAM" id="Phobius"/>
    </source>
</evidence>
<feature type="transmembrane region" description="Helical" evidence="6">
    <location>
        <begin position="659"/>
        <end position="684"/>
    </location>
</feature>
<dbReference type="PANTHER" id="PTHR46795:SF3">
    <property type="entry name" value="ABC TRANSPORTER PERMEASE"/>
    <property type="match status" value="1"/>
</dbReference>
<proteinExistence type="predicted"/>
<feature type="transmembrane region" description="Helical" evidence="6">
    <location>
        <begin position="197"/>
        <end position="219"/>
    </location>
</feature>
<feature type="domain" description="ABC3 transporter permease C-terminal" evidence="7">
    <location>
        <begin position="61"/>
        <end position="174"/>
    </location>
</feature>
<evidence type="ECO:0000256" key="5">
    <source>
        <dbReference type="ARBA" id="ARBA00023136"/>
    </source>
</evidence>
<dbReference type="Pfam" id="PF02687">
    <property type="entry name" value="FtsX"/>
    <property type="match status" value="1"/>
</dbReference>
<feature type="transmembrane region" description="Helical" evidence="6">
    <location>
        <begin position="111"/>
        <end position="133"/>
    </location>
</feature>
<evidence type="ECO:0000259" key="7">
    <source>
        <dbReference type="Pfam" id="PF02687"/>
    </source>
</evidence>
<feature type="transmembrane region" description="Helical" evidence="6">
    <location>
        <begin position="571"/>
        <end position="594"/>
    </location>
</feature>
<feature type="transmembrane region" description="Helical" evidence="6">
    <location>
        <begin position="631"/>
        <end position="653"/>
    </location>
</feature>
<dbReference type="EMBL" id="DXIE01000027">
    <property type="protein sequence ID" value="HIV62000.1"/>
    <property type="molecule type" value="Genomic_DNA"/>
</dbReference>
<dbReference type="Proteomes" id="UP000886808">
    <property type="component" value="Unassembled WGS sequence"/>
</dbReference>